<dbReference type="PATRIC" id="fig|1246995.3.peg.7267"/>
<dbReference type="PANTHER" id="PTHR11851:SF49">
    <property type="entry name" value="MITOCHONDRIAL-PROCESSING PEPTIDASE SUBUNIT ALPHA"/>
    <property type="match status" value="1"/>
</dbReference>
<dbReference type="SUPFAM" id="SSF63411">
    <property type="entry name" value="LuxS/MPP-like metallohydrolase"/>
    <property type="match status" value="2"/>
</dbReference>
<dbReference type="InterPro" id="IPR011249">
    <property type="entry name" value="Metalloenz_LuxS/M16"/>
</dbReference>
<evidence type="ECO:0000256" key="3">
    <source>
        <dbReference type="SAM" id="MobiDB-lite"/>
    </source>
</evidence>
<evidence type="ECO:0000259" key="5">
    <source>
        <dbReference type="Pfam" id="PF05193"/>
    </source>
</evidence>
<dbReference type="Pfam" id="PF05193">
    <property type="entry name" value="Peptidase_M16_C"/>
    <property type="match status" value="1"/>
</dbReference>
<dbReference type="InterPro" id="IPR007863">
    <property type="entry name" value="Peptidase_M16_C"/>
</dbReference>
<dbReference type="GO" id="GO:0046872">
    <property type="term" value="F:metal ion binding"/>
    <property type="evidence" value="ECO:0007669"/>
    <property type="project" value="InterPro"/>
</dbReference>
<protein>
    <submittedName>
        <fullName evidence="6">Putative M16-family peptidase</fullName>
    </submittedName>
</protein>
<reference evidence="6 7" key="1">
    <citation type="journal article" date="2014" name="J. Biotechnol.">
        <title>Complete genome sequence of the actinobacterium Actinoplanes friuliensis HAG 010964, producer of the lipopeptide antibiotic friulimycin.</title>
        <authorList>
            <person name="Ruckert C."/>
            <person name="Szczepanowski R."/>
            <person name="Albersmeier A."/>
            <person name="Goesmann A."/>
            <person name="Fischer N."/>
            <person name="Steinkamper A."/>
            <person name="Puhler A."/>
            <person name="Biener R."/>
            <person name="Schwartz D."/>
            <person name="Kalinowski J."/>
        </authorList>
    </citation>
    <scope>NUCLEOTIDE SEQUENCE [LARGE SCALE GENOMIC DNA]</scope>
    <source>
        <strain evidence="6 7">DSM 7358</strain>
    </source>
</reference>
<proteinExistence type="inferred from homology"/>
<keyword evidence="7" id="KW-1185">Reference proteome</keyword>
<sequence length="490" mass="52244">MPPPLLRVRTTADARRARTVARVVRVVASPAAVASVPAATATDSRMTESSRGPAERPARVSTRTLQDGVKKTVLPSGLRIITEAIPTTRSAALGVWVAVGSRDETPAMSGASHFLEHLLFKGTEKRTALEISAEIEAVGGETNAFTTKEYTCYYARVLDADLPLAVDVLCDAVSRSILDPADVETERGVILEEIAMHDDEPGDEVHDVFTQAIFGADTPLGRLISGTEETISPMTRVTINRFYRSRYKAPQVVITAAGNLDHTRVVKLVRAALAGSPFDEGQASPAAKRASSGGPRPRKPTTLVRHRDTEQAHIVLGCAGIDRADERRFALGVLNNVLGGGMSSRLFQEIREKRGLAYSVYSYGSQYADAGLFAVYAGCAPGKAEEVLALIRAELAVVAAEGITPDELARGKGMVKGSYVLGLEDTGSRMSRLAKSELLHGDLLGVDELLAEVDAVTLDEVNVLAAELLSKPMSLAVVGPFDENAFSTPV</sequence>
<dbReference type="Gene3D" id="3.30.830.10">
    <property type="entry name" value="Metalloenzyme, LuxS/M16 peptidase-like"/>
    <property type="match status" value="2"/>
</dbReference>
<evidence type="ECO:0000313" key="7">
    <source>
        <dbReference type="Proteomes" id="UP000017746"/>
    </source>
</evidence>
<dbReference type="InterPro" id="IPR011765">
    <property type="entry name" value="Pept_M16_N"/>
</dbReference>
<feature type="compositionally biased region" description="Basic and acidic residues" evidence="3">
    <location>
        <begin position="45"/>
        <end position="58"/>
    </location>
</feature>
<name>U5W8U2_9ACTN</name>
<dbReference type="FunFam" id="3.30.830.10:FF:000008">
    <property type="entry name" value="Mitochondrial-processing peptidase subunit beta"/>
    <property type="match status" value="1"/>
</dbReference>
<dbReference type="GO" id="GO:0006508">
    <property type="term" value="P:proteolysis"/>
    <property type="evidence" value="ECO:0007669"/>
    <property type="project" value="InterPro"/>
</dbReference>
<feature type="region of interest" description="Disordered" evidence="3">
    <location>
        <begin position="35"/>
        <end position="61"/>
    </location>
</feature>
<feature type="region of interest" description="Disordered" evidence="3">
    <location>
        <begin position="279"/>
        <end position="302"/>
    </location>
</feature>
<dbReference type="PANTHER" id="PTHR11851">
    <property type="entry name" value="METALLOPROTEASE"/>
    <property type="match status" value="1"/>
</dbReference>
<evidence type="ECO:0000256" key="1">
    <source>
        <dbReference type="ARBA" id="ARBA00007261"/>
    </source>
</evidence>
<organism evidence="6 7">
    <name type="scientific">Actinoplanes friuliensis DSM 7358</name>
    <dbReference type="NCBI Taxonomy" id="1246995"/>
    <lineage>
        <taxon>Bacteria</taxon>
        <taxon>Bacillati</taxon>
        <taxon>Actinomycetota</taxon>
        <taxon>Actinomycetes</taxon>
        <taxon>Micromonosporales</taxon>
        <taxon>Micromonosporaceae</taxon>
        <taxon>Actinoplanes</taxon>
    </lineage>
</organism>
<dbReference type="HOGENOM" id="CLU_009902_3_3_11"/>
<feature type="domain" description="Peptidase M16 N-terminal" evidence="4">
    <location>
        <begin position="79"/>
        <end position="225"/>
    </location>
</feature>
<dbReference type="EMBL" id="CP006272">
    <property type="protein sequence ID" value="AGZ45437.1"/>
    <property type="molecule type" value="Genomic_DNA"/>
</dbReference>
<dbReference type="AlphaFoldDB" id="U5W8U2"/>
<accession>U5W8U2</accession>
<dbReference type="eggNOG" id="COG0612">
    <property type="taxonomic scope" value="Bacteria"/>
</dbReference>
<dbReference type="PROSITE" id="PS00143">
    <property type="entry name" value="INSULINASE"/>
    <property type="match status" value="1"/>
</dbReference>
<dbReference type="KEGG" id="afs:AFR_35905"/>
<evidence type="ECO:0000256" key="2">
    <source>
        <dbReference type="RuleBase" id="RU004447"/>
    </source>
</evidence>
<evidence type="ECO:0000313" key="6">
    <source>
        <dbReference type="EMBL" id="AGZ45437.1"/>
    </source>
</evidence>
<dbReference type="Pfam" id="PF00675">
    <property type="entry name" value="Peptidase_M16"/>
    <property type="match status" value="1"/>
</dbReference>
<evidence type="ECO:0000259" key="4">
    <source>
        <dbReference type="Pfam" id="PF00675"/>
    </source>
</evidence>
<dbReference type="InterPro" id="IPR001431">
    <property type="entry name" value="Pept_M16_Zn_BS"/>
</dbReference>
<dbReference type="Proteomes" id="UP000017746">
    <property type="component" value="Chromosome"/>
</dbReference>
<dbReference type="GO" id="GO:0004222">
    <property type="term" value="F:metalloendopeptidase activity"/>
    <property type="evidence" value="ECO:0007669"/>
    <property type="project" value="InterPro"/>
</dbReference>
<dbReference type="STRING" id="1246995.AFR_35905"/>
<dbReference type="InterPro" id="IPR050361">
    <property type="entry name" value="MPP/UQCRC_Complex"/>
</dbReference>
<feature type="domain" description="Peptidase M16 C-terminal" evidence="5">
    <location>
        <begin position="235"/>
        <end position="412"/>
    </location>
</feature>
<gene>
    <name evidence="6" type="ORF">AFR_35905</name>
</gene>
<comment type="similarity">
    <text evidence="1 2">Belongs to the peptidase M16 family.</text>
</comment>